<dbReference type="Proteomes" id="UP000554482">
    <property type="component" value="Unassembled WGS sequence"/>
</dbReference>
<reference evidence="1 2" key="1">
    <citation type="submission" date="2020-06" db="EMBL/GenBank/DDBJ databases">
        <title>Transcriptomic and genomic resources for Thalictrum thalictroides and T. hernandezii: Facilitating candidate gene discovery in an emerging model plant lineage.</title>
        <authorList>
            <person name="Arias T."/>
            <person name="Riano-Pachon D.M."/>
            <person name="Di Stilio V.S."/>
        </authorList>
    </citation>
    <scope>NUCLEOTIDE SEQUENCE [LARGE SCALE GENOMIC DNA]</scope>
    <source>
        <strain evidence="2">cv. WT478/WT964</strain>
        <tissue evidence="1">Leaves</tissue>
    </source>
</reference>
<organism evidence="1 2">
    <name type="scientific">Thalictrum thalictroides</name>
    <name type="common">Rue-anemone</name>
    <name type="synonym">Anemone thalictroides</name>
    <dbReference type="NCBI Taxonomy" id="46969"/>
    <lineage>
        <taxon>Eukaryota</taxon>
        <taxon>Viridiplantae</taxon>
        <taxon>Streptophyta</taxon>
        <taxon>Embryophyta</taxon>
        <taxon>Tracheophyta</taxon>
        <taxon>Spermatophyta</taxon>
        <taxon>Magnoliopsida</taxon>
        <taxon>Ranunculales</taxon>
        <taxon>Ranunculaceae</taxon>
        <taxon>Thalictroideae</taxon>
        <taxon>Thalictrum</taxon>
    </lineage>
</organism>
<keyword evidence="2" id="KW-1185">Reference proteome</keyword>
<comment type="caution">
    <text evidence="1">The sequence shown here is derived from an EMBL/GenBank/DDBJ whole genome shotgun (WGS) entry which is preliminary data.</text>
</comment>
<evidence type="ECO:0000313" key="2">
    <source>
        <dbReference type="Proteomes" id="UP000554482"/>
    </source>
</evidence>
<sequence length="72" mass="8312">MIIEDERDVALEPWRPPSDEVPIQVDVEVQPMTVDIITERLSRTLALRSGTAHERLKTDLVEHIWNRHGGDE</sequence>
<dbReference type="AlphaFoldDB" id="A0A7J6USC0"/>
<name>A0A7J6USC0_THATH</name>
<dbReference type="EMBL" id="JABWDY010044413">
    <property type="protein sequence ID" value="KAF5175155.1"/>
    <property type="molecule type" value="Genomic_DNA"/>
</dbReference>
<evidence type="ECO:0000313" key="1">
    <source>
        <dbReference type="EMBL" id="KAF5175155.1"/>
    </source>
</evidence>
<accession>A0A7J6USC0</accession>
<dbReference type="OrthoDB" id="2507073at2759"/>
<proteinExistence type="predicted"/>
<gene>
    <name evidence="1" type="ORF">FRX31_035259</name>
</gene>
<protein>
    <submittedName>
        <fullName evidence="1">Uncharacterized protein</fullName>
    </submittedName>
</protein>